<protein>
    <submittedName>
        <fullName evidence="2">Uncharacterized protein</fullName>
    </submittedName>
</protein>
<gene>
    <name evidence="2" type="ORF">LECACI_7A007697</name>
</gene>
<dbReference type="Proteomes" id="UP001296104">
    <property type="component" value="Unassembled WGS sequence"/>
</dbReference>
<dbReference type="EMBL" id="CAVMBE010000065">
    <property type="protein sequence ID" value="CAK4032539.1"/>
    <property type="molecule type" value="Genomic_DNA"/>
</dbReference>
<reference evidence="2" key="1">
    <citation type="submission" date="2023-11" db="EMBL/GenBank/DDBJ databases">
        <authorList>
            <person name="Alioto T."/>
            <person name="Alioto T."/>
            <person name="Gomez Garrido J."/>
        </authorList>
    </citation>
    <scope>NUCLEOTIDE SEQUENCE</scope>
</reference>
<accession>A0AAI8Z4Y4</accession>
<keyword evidence="3" id="KW-1185">Reference proteome</keyword>
<feature type="compositionally biased region" description="Basic and acidic residues" evidence="1">
    <location>
        <begin position="439"/>
        <end position="460"/>
    </location>
</feature>
<feature type="region of interest" description="Disordered" evidence="1">
    <location>
        <begin position="438"/>
        <end position="468"/>
    </location>
</feature>
<evidence type="ECO:0000313" key="2">
    <source>
        <dbReference type="EMBL" id="CAK4032539.1"/>
    </source>
</evidence>
<dbReference type="AlphaFoldDB" id="A0AAI8Z4Y4"/>
<feature type="compositionally biased region" description="Basic and acidic residues" evidence="1">
    <location>
        <begin position="331"/>
        <end position="343"/>
    </location>
</feature>
<name>A0AAI8Z4Y4_9PEZI</name>
<comment type="caution">
    <text evidence="2">The sequence shown here is derived from an EMBL/GenBank/DDBJ whole genome shotgun (WGS) entry which is preliminary data.</text>
</comment>
<feature type="region of interest" description="Disordered" evidence="1">
    <location>
        <begin position="36"/>
        <end position="141"/>
    </location>
</feature>
<feature type="region of interest" description="Disordered" evidence="1">
    <location>
        <begin position="331"/>
        <end position="408"/>
    </location>
</feature>
<evidence type="ECO:0000256" key="1">
    <source>
        <dbReference type="SAM" id="MobiDB-lite"/>
    </source>
</evidence>
<evidence type="ECO:0000313" key="3">
    <source>
        <dbReference type="Proteomes" id="UP001296104"/>
    </source>
</evidence>
<feature type="compositionally biased region" description="Low complexity" evidence="1">
    <location>
        <begin position="56"/>
        <end position="69"/>
    </location>
</feature>
<organism evidence="2 3">
    <name type="scientific">Lecanosticta acicola</name>
    <dbReference type="NCBI Taxonomy" id="111012"/>
    <lineage>
        <taxon>Eukaryota</taxon>
        <taxon>Fungi</taxon>
        <taxon>Dikarya</taxon>
        <taxon>Ascomycota</taxon>
        <taxon>Pezizomycotina</taxon>
        <taxon>Dothideomycetes</taxon>
        <taxon>Dothideomycetidae</taxon>
        <taxon>Mycosphaerellales</taxon>
        <taxon>Mycosphaerellaceae</taxon>
        <taxon>Lecanosticta</taxon>
    </lineage>
</organism>
<proteinExistence type="predicted"/>
<sequence>MPFVLDYDRHGNVIGGHMVDELPPTPTRLRLQLQQRDTDVKMWPSSRPPTGPAGWQSSSRSTSIQQSQQNCNAHFAGPPDSILAPPTAPAALRRQSHVHHTAGYPRLQQPGPSLGPPSYFYQQPRTPSWPGPQGQPRMGISQPVPPHQGHYSVLNFGTSLSQSISPRPRPMQTPSVVYGTPQYNAPAFQETVMQTPVSFQQEPQAPNLLLQPLDQHPGGSPQCLGPQHTLTPNTSKPTTHVLDSESPRRFVDEFAATFCEDPTALASFEALCKNYNKRRITETEFYVGIYRVLLRGDRLRLLPSFVEFLPPAWKDVDLSWLDKAIEIEHREKTQASSKKEDKSANTPSAAQPRKKKRPINGFTTSSQGGAPLRKRSAAETFSPVVVPPSPTSPPALSEKAIPSCEQKKNGKVTRSGLVKLPINMSLDEEENPVITTKRNRMEKTTESGKRAASTERETPNKKPRLKLGDTLGSEVTHFGPVYPTRRAVLARESRPYIHFACGNGFNHPDDVKAHHKKSGCVGDSKDNEEGWDTHPSCQVGYTQLNYTRCKDGYVVLDQKSHDKIEQAITSGLEDAAKNYQEDNMTENDDQ</sequence>